<evidence type="ECO:0000313" key="2">
    <source>
        <dbReference type="EMBL" id="MBW2938958.1"/>
    </source>
</evidence>
<dbReference type="PANTHER" id="PTHR21666">
    <property type="entry name" value="PEPTIDASE-RELATED"/>
    <property type="match status" value="1"/>
</dbReference>
<gene>
    <name evidence="2" type="ORF">KXJ69_12645</name>
</gene>
<dbReference type="Pfam" id="PF01551">
    <property type="entry name" value="Peptidase_M23"/>
    <property type="match status" value="2"/>
</dbReference>
<protein>
    <submittedName>
        <fullName evidence="2">M23 family metallopeptidase</fullName>
    </submittedName>
</protein>
<sequence length="563" mass="64458">MKHFILYIFLSTCLVRSQENIPTDYFSNPLEITMILSGNFGELRSNHFHSGLDIKTQQKTGFPVYAPADGYVKRIKVSHYGYGKALYIQHPNGYNTVYAHLDKFDGEIQKYVKRNQYNKETFEIELFPETSVLPVKKGDIIGFTGNSGSSGGPHLHFEIRDAASRPMNPMLFGIEIPDTKEPLINSVFAYPISEDAHVDQSQNPVKLRLKRQKDGSYVAENIKAFGKIGFGVSAYDQQNGASNKNGAYQIKTKFNGEERFTVLFNKFSFDETRYLNRYIDYKYFETNKSRVQKLFRQSNNPLSVITQEVDNGYVQVEDGFASVYTIEVKDFKENSVLITIPIDGKKDEILTPKIVEETSDYIYANQATSITKGKFSIYIPSESLYEDTYLYIETKGDTLNFHEDIIPIHRNISITVDASNYEESDLDKLYIGRINYRGTPYYNSTSRKGSKLTAGIRTFGKYCLAMDTIPPIIEPKNFKDGQWISKLDELKIKIDDKESGVSSYRATINGKFILTEYDYKKDVLIYDFNDNVIEETENNLKLIVVDNVGNSTTFEATFFRKQL</sequence>
<evidence type="ECO:0000313" key="3">
    <source>
        <dbReference type="Proteomes" id="UP001138686"/>
    </source>
</evidence>
<evidence type="ECO:0000259" key="1">
    <source>
        <dbReference type="Pfam" id="PF01551"/>
    </source>
</evidence>
<feature type="domain" description="M23ase beta-sheet core" evidence="1">
    <location>
        <begin position="48"/>
        <end position="116"/>
    </location>
</feature>
<dbReference type="InterPro" id="IPR016047">
    <property type="entry name" value="M23ase_b-sheet_dom"/>
</dbReference>
<proteinExistence type="predicted"/>
<dbReference type="CDD" id="cd12797">
    <property type="entry name" value="M23_peptidase"/>
    <property type="match status" value="1"/>
</dbReference>
<dbReference type="PANTHER" id="PTHR21666:SF285">
    <property type="entry name" value="M23 FAMILY METALLOPEPTIDASE"/>
    <property type="match status" value="1"/>
</dbReference>
<dbReference type="Proteomes" id="UP001138686">
    <property type="component" value="Unassembled WGS sequence"/>
</dbReference>
<name>A0A9X1JY74_9FLAO</name>
<organism evidence="2 3">
    <name type="scientific">Halomarinibacterium sedimenti</name>
    <dbReference type="NCBI Taxonomy" id="2857106"/>
    <lineage>
        <taxon>Bacteria</taxon>
        <taxon>Pseudomonadati</taxon>
        <taxon>Bacteroidota</taxon>
        <taxon>Flavobacteriia</taxon>
        <taxon>Flavobacteriales</taxon>
        <taxon>Flavobacteriaceae</taxon>
        <taxon>Halomarinibacterium</taxon>
    </lineage>
</organism>
<accession>A0A9X1JY74</accession>
<feature type="domain" description="M23ase beta-sheet core" evidence="1">
    <location>
        <begin position="135"/>
        <end position="169"/>
    </location>
</feature>
<keyword evidence="3" id="KW-1185">Reference proteome</keyword>
<comment type="caution">
    <text evidence="2">The sequence shown here is derived from an EMBL/GenBank/DDBJ whole genome shotgun (WGS) entry which is preliminary data.</text>
</comment>
<dbReference type="AlphaFoldDB" id="A0A9X1JY74"/>
<dbReference type="GO" id="GO:0004222">
    <property type="term" value="F:metalloendopeptidase activity"/>
    <property type="evidence" value="ECO:0007669"/>
    <property type="project" value="TreeGrafter"/>
</dbReference>
<dbReference type="InterPro" id="IPR050570">
    <property type="entry name" value="Cell_wall_metabolism_enzyme"/>
</dbReference>
<reference evidence="2" key="1">
    <citation type="submission" date="2021-07" db="EMBL/GenBank/DDBJ databases">
        <title>Aureisphaera sp. CAU 1614 isolated from sea sediment.</title>
        <authorList>
            <person name="Kim W."/>
        </authorList>
    </citation>
    <scope>NUCLEOTIDE SEQUENCE</scope>
    <source>
        <strain evidence="2">CAU 1614</strain>
    </source>
</reference>
<dbReference type="RefSeq" id="WP_219053488.1">
    <property type="nucleotide sequence ID" value="NZ_JAHWDP010000007.1"/>
</dbReference>
<dbReference type="EMBL" id="JAHWDP010000007">
    <property type="protein sequence ID" value="MBW2938958.1"/>
    <property type="molecule type" value="Genomic_DNA"/>
</dbReference>